<dbReference type="InterPro" id="IPR003591">
    <property type="entry name" value="Leu-rich_rpt_typical-subtyp"/>
</dbReference>
<evidence type="ECO:0000259" key="3">
    <source>
        <dbReference type="Pfam" id="PF23598"/>
    </source>
</evidence>
<dbReference type="GeneID" id="19878172"/>
<dbReference type="AlphaFoldDB" id="L2GY04"/>
<sequence length="406" mass="46670">MLHLLLYVTRDVLKIILCTCVSSYKYAAGWGAVEMHERRAVRKKGTKKCSHHSVHREVKHMDEESAESVSRSKDENVYEGQLVERVENVSLNETAGDDDLNVQELILCQQNIAVIPPAVARYKNLRLLRGCCNILRQIPSFICDFAQLKYLTLSNNMLECLPENIGKLKQLVSLDVSSNRLKELPGSFSALQNLAELNLTNNEFGEIPRVIGCLRTLRILAMEENAINDVPVEIIRLPYLSVLKTRLLPPNSSVTIESSGSAMDVAEIAARRVMVKHLYKKCTLNIHVKRLLMQVKECSFCNGPYFRVEHTVVINQWHNFKYIPVRHNMCSLHFTSEPAMFYTLYIRPNCQGLRPRDSGERLPFSMIFNYHAYGNKLKKHIDHQNESEGTILSLIYHYKRQLRKDQ</sequence>
<dbReference type="Gene3D" id="3.80.10.10">
    <property type="entry name" value="Ribonuclease Inhibitor"/>
    <property type="match status" value="1"/>
</dbReference>
<dbReference type="SUPFAM" id="SSF52058">
    <property type="entry name" value="L domain-like"/>
    <property type="match status" value="1"/>
</dbReference>
<reference evidence="5" key="1">
    <citation type="submission" date="2011-03" db="EMBL/GenBank/DDBJ databases">
        <title>The genome sequence of Vavraia culicis strain floridensis.</title>
        <authorList>
            <consortium name="The Broad Institute Genome Sequencing Platform"/>
            <person name="Cuomo C."/>
            <person name="Becnel J."/>
            <person name="Sanscrainte N."/>
            <person name="Young S.K."/>
            <person name="Zeng Q."/>
            <person name="Gargeya S."/>
            <person name="Fitzgerald M."/>
            <person name="Haas B."/>
            <person name="Abouelleil A."/>
            <person name="Alvarado L."/>
            <person name="Arachchi H.M."/>
            <person name="Berlin A."/>
            <person name="Chapman S.B."/>
            <person name="Gearin G."/>
            <person name="Goldberg J."/>
            <person name="Griggs A."/>
            <person name="Gujja S."/>
            <person name="Hansen M."/>
            <person name="Heiman D."/>
            <person name="Howarth C."/>
            <person name="Larimer J."/>
            <person name="Lui A."/>
            <person name="MacDonald P.J.P."/>
            <person name="McCowen C."/>
            <person name="Montmayeur A."/>
            <person name="Murphy C."/>
            <person name="Neiman D."/>
            <person name="Pearson M."/>
            <person name="Priest M."/>
            <person name="Roberts A."/>
            <person name="Saif S."/>
            <person name="Shea T."/>
            <person name="Sisk P."/>
            <person name="Stolte C."/>
            <person name="Sykes S."/>
            <person name="Wortman J."/>
            <person name="Nusbaum C."/>
            <person name="Birren B."/>
        </authorList>
    </citation>
    <scope>NUCLEOTIDE SEQUENCE [LARGE SCALE GENOMIC DNA]</scope>
    <source>
        <strain evidence="5">floridensis</strain>
    </source>
</reference>
<dbReference type="RefSeq" id="XP_008073302.1">
    <property type="nucleotide sequence ID" value="XM_008075111.1"/>
</dbReference>
<keyword evidence="5" id="KW-1185">Reference proteome</keyword>
<keyword evidence="2" id="KW-0677">Repeat</keyword>
<protein>
    <recommendedName>
        <fullName evidence="3">Disease resistance R13L4/SHOC-2-like LRR domain-containing protein</fullName>
    </recommendedName>
</protein>
<evidence type="ECO:0000256" key="2">
    <source>
        <dbReference type="ARBA" id="ARBA00022737"/>
    </source>
</evidence>
<dbReference type="PROSITE" id="PS51450">
    <property type="entry name" value="LRR"/>
    <property type="match status" value="2"/>
</dbReference>
<dbReference type="OMA" id="ATREEHW"/>
<dbReference type="VEuPathDB" id="MicrosporidiaDB:VCUG_00283"/>
<evidence type="ECO:0000313" key="5">
    <source>
        <dbReference type="Proteomes" id="UP000011081"/>
    </source>
</evidence>
<dbReference type="InterPro" id="IPR032675">
    <property type="entry name" value="LRR_dom_sf"/>
</dbReference>
<feature type="domain" description="Disease resistance R13L4/SHOC-2-like LRR" evidence="3">
    <location>
        <begin position="102"/>
        <end position="200"/>
    </location>
</feature>
<dbReference type="STRING" id="948595.L2GY04"/>
<dbReference type="InterPro" id="IPR001611">
    <property type="entry name" value="Leu-rich_rpt"/>
</dbReference>
<dbReference type="OrthoDB" id="660555at2759"/>
<keyword evidence="1" id="KW-0433">Leucine-rich repeat</keyword>
<dbReference type="SMART" id="SM00369">
    <property type="entry name" value="LRR_TYP"/>
    <property type="match status" value="4"/>
</dbReference>
<dbReference type="HOGENOM" id="CLU_678262_0_0_1"/>
<dbReference type="Pfam" id="PF23598">
    <property type="entry name" value="LRR_14"/>
    <property type="match status" value="1"/>
</dbReference>
<dbReference type="PANTHER" id="PTHR48051:SF1">
    <property type="entry name" value="RAS SUPPRESSOR PROTEIN 1"/>
    <property type="match status" value="1"/>
</dbReference>
<evidence type="ECO:0000313" key="4">
    <source>
        <dbReference type="EMBL" id="ELA48242.1"/>
    </source>
</evidence>
<gene>
    <name evidence="4" type="ORF">VCUG_00283</name>
</gene>
<dbReference type="InParanoid" id="L2GY04"/>
<dbReference type="InterPro" id="IPR050216">
    <property type="entry name" value="LRR_domain-containing"/>
</dbReference>
<proteinExistence type="predicted"/>
<name>L2GY04_VAVCU</name>
<accession>L2GY04</accession>
<organism evidence="4 5">
    <name type="scientific">Vavraia culicis (isolate floridensis)</name>
    <name type="common">Microsporidian parasite</name>
    <dbReference type="NCBI Taxonomy" id="948595"/>
    <lineage>
        <taxon>Eukaryota</taxon>
        <taxon>Fungi</taxon>
        <taxon>Fungi incertae sedis</taxon>
        <taxon>Microsporidia</taxon>
        <taxon>Pleistophoridae</taxon>
        <taxon>Vavraia</taxon>
    </lineage>
</organism>
<dbReference type="PANTHER" id="PTHR48051">
    <property type="match status" value="1"/>
</dbReference>
<dbReference type="EMBL" id="GL877406">
    <property type="protein sequence ID" value="ELA48242.1"/>
    <property type="molecule type" value="Genomic_DNA"/>
</dbReference>
<dbReference type="Proteomes" id="UP000011081">
    <property type="component" value="Unassembled WGS sequence"/>
</dbReference>
<dbReference type="GO" id="GO:0005737">
    <property type="term" value="C:cytoplasm"/>
    <property type="evidence" value="ECO:0007669"/>
    <property type="project" value="TreeGrafter"/>
</dbReference>
<evidence type="ECO:0000256" key="1">
    <source>
        <dbReference type="ARBA" id="ARBA00022614"/>
    </source>
</evidence>
<dbReference type="InterPro" id="IPR055414">
    <property type="entry name" value="LRR_R13L4/SHOC2-like"/>
</dbReference>
<dbReference type="SMART" id="SM00364">
    <property type="entry name" value="LRR_BAC"/>
    <property type="match status" value="3"/>
</dbReference>